<evidence type="ECO:0000313" key="2">
    <source>
        <dbReference type="EMBL" id="KAH9839039.1"/>
    </source>
</evidence>
<evidence type="ECO:0008006" key="4">
    <source>
        <dbReference type="Google" id="ProtNLM"/>
    </source>
</evidence>
<keyword evidence="1" id="KW-1133">Transmembrane helix</keyword>
<sequence length="99" mass="11228">MDSSALHTFVALRRFTMWVFTMTVILVANRVGSMEGGSTWEKGYARTSYYRPTPQATWPFPRIVRFPVSCPQQIKTMPSIVLTAASSSRLVVYPCTEFN</sequence>
<name>A0ABQ8KL47_9APHY</name>
<comment type="caution">
    <text evidence="2">The sequence shown here is derived from an EMBL/GenBank/DDBJ whole genome shotgun (WGS) entry which is preliminary data.</text>
</comment>
<dbReference type="GeneID" id="71999633"/>
<accession>A0ABQ8KL47</accession>
<keyword evidence="3" id="KW-1185">Reference proteome</keyword>
<organism evidence="2 3">
    <name type="scientific">Rhodofomes roseus</name>
    <dbReference type="NCBI Taxonomy" id="34475"/>
    <lineage>
        <taxon>Eukaryota</taxon>
        <taxon>Fungi</taxon>
        <taxon>Dikarya</taxon>
        <taxon>Basidiomycota</taxon>
        <taxon>Agaricomycotina</taxon>
        <taxon>Agaricomycetes</taxon>
        <taxon>Polyporales</taxon>
        <taxon>Rhodofomes</taxon>
    </lineage>
</organism>
<keyword evidence="1" id="KW-0472">Membrane</keyword>
<evidence type="ECO:0000256" key="1">
    <source>
        <dbReference type="SAM" id="Phobius"/>
    </source>
</evidence>
<feature type="transmembrane region" description="Helical" evidence="1">
    <location>
        <begin position="15"/>
        <end position="32"/>
    </location>
</feature>
<evidence type="ECO:0000313" key="3">
    <source>
        <dbReference type="Proteomes" id="UP000814176"/>
    </source>
</evidence>
<reference evidence="2 3" key="1">
    <citation type="journal article" date="2021" name="Environ. Microbiol.">
        <title>Gene family expansions and transcriptome signatures uncover fungal adaptations to wood decay.</title>
        <authorList>
            <person name="Hage H."/>
            <person name="Miyauchi S."/>
            <person name="Viragh M."/>
            <person name="Drula E."/>
            <person name="Min B."/>
            <person name="Chaduli D."/>
            <person name="Navarro D."/>
            <person name="Favel A."/>
            <person name="Norest M."/>
            <person name="Lesage-Meessen L."/>
            <person name="Balint B."/>
            <person name="Merenyi Z."/>
            <person name="de Eugenio L."/>
            <person name="Morin E."/>
            <person name="Martinez A.T."/>
            <person name="Baldrian P."/>
            <person name="Stursova M."/>
            <person name="Martinez M.J."/>
            <person name="Novotny C."/>
            <person name="Magnuson J.K."/>
            <person name="Spatafora J.W."/>
            <person name="Maurice S."/>
            <person name="Pangilinan J."/>
            <person name="Andreopoulos W."/>
            <person name="LaButti K."/>
            <person name="Hundley H."/>
            <person name="Na H."/>
            <person name="Kuo A."/>
            <person name="Barry K."/>
            <person name="Lipzen A."/>
            <person name="Henrissat B."/>
            <person name="Riley R."/>
            <person name="Ahrendt S."/>
            <person name="Nagy L.G."/>
            <person name="Grigoriev I.V."/>
            <person name="Martin F."/>
            <person name="Rosso M.N."/>
        </authorList>
    </citation>
    <scope>NUCLEOTIDE SEQUENCE [LARGE SCALE GENOMIC DNA]</scope>
    <source>
        <strain evidence="2 3">CIRM-BRFM 1785</strain>
    </source>
</reference>
<gene>
    <name evidence="2" type="ORF">C8Q71DRAFT_491203</name>
</gene>
<keyword evidence="1" id="KW-0812">Transmembrane</keyword>
<dbReference type="RefSeq" id="XP_047780794.1">
    <property type="nucleotide sequence ID" value="XM_047918901.1"/>
</dbReference>
<protein>
    <recommendedName>
        <fullName evidence="4">Secreted protein</fullName>
    </recommendedName>
</protein>
<dbReference type="Proteomes" id="UP000814176">
    <property type="component" value="Unassembled WGS sequence"/>
</dbReference>
<dbReference type="EMBL" id="JADCUA010000006">
    <property type="protein sequence ID" value="KAH9839039.1"/>
    <property type="molecule type" value="Genomic_DNA"/>
</dbReference>
<proteinExistence type="predicted"/>